<dbReference type="InterPro" id="IPR006685">
    <property type="entry name" value="MscS_channel_2nd"/>
</dbReference>
<evidence type="ECO:0000256" key="6">
    <source>
        <dbReference type="SAM" id="Phobius"/>
    </source>
</evidence>
<accession>A0ABW4JIN7</accession>
<evidence type="ECO:0000313" key="9">
    <source>
        <dbReference type="Proteomes" id="UP001597079"/>
    </source>
</evidence>
<protein>
    <submittedName>
        <fullName evidence="8">Mechanosensitive ion channel family protein</fullName>
    </submittedName>
</protein>
<feature type="domain" description="Mechanosensitive ion channel MscS" evidence="7">
    <location>
        <begin position="132"/>
        <end position="199"/>
    </location>
</feature>
<dbReference type="InterPro" id="IPR045275">
    <property type="entry name" value="MscS_archaea/bacteria_type"/>
</dbReference>
<feature type="transmembrane region" description="Helical" evidence="6">
    <location>
        <begin position="86"/>
        <end position="107"/>
    </location>
</feature>
<sequence length="272" mass="29999">MKASNQRFPLRRVIIVISILILLAIIFNLAHDTALNYFVPVQYRRLVEWGLVLVWCMSGAWTIRILNHFVLNRSVGKTFNHRTSVLISRLLTGVGAVFILLVALNLLQIRFSSLLVGGAVTGVVVGIGAQSTFSNLFAGLILLTLRPFSVGQYITLRTSLFSGVEYGGYVVDVNWFYTVLIDGDQKRVLPNSSVIVSAVTVSSKDNIASHVFSIPLPYSVSEKDLGAELLSRTNGKATIKIREFAKESYTVEIHLPGSIDLGVVRESIAKYQ</sequence>
<dbReference type="InterPro" id="IPR023408">
    <property type="entry name" value="MscS_beta-dom_sf"/>
</dbReference>
<reference evidence="9" key="1">
    <citation type="journal article" date="2019" name="Int. J. Syst. Evol. Microbiol.">
        <title>The Global Catalogue of Microorganisms (GCM) 10K type strain sequencing project: providing services to taxonomists for standard genome sequencing and annotation.</title>
        <authorList>
            <consortium name="The Broad Institute Genomics Platform"/>
            <consortium name="The Broad Institute Genome Sequencing Center for Infectious Disease"/>
            <person name="Wu L."/>
            <person name="Ma J."/>
        </authorList>
    </citation>
    <scope>NUCLEOTIDE SEQUENCE [LARGE SCALE GENOMIC DNA]</scope>
    <source>
        <strain evidence="9">CGMCC 1.12286</strain>
    </source>
</reference>
<dbReference type="PANTHER" id="PTHR30221:SF1">
    <property type="entry name" value="SMALL-CONDUCTANCE MECHANOSENSITIVE CHANNEL"/>
    <property type="match status" value="1"/>
</dbReference>
<evidence type="ECO:0000256" key="4">
    <source>
        <dbReference type="ARBA" id="ARBA00022989"/>
    </source>
</evidence>
<evidence type="ECO:0000256" key="3">
    <source>
        <dbReference type="ARBA" id="ARBA00022692"/>
    </source>
</evidence>
<proteinExistence type="inferred from homology"/>
<dbReference type="Pfam" id="PF00924">
    <property type="entry name" value="MS_channel_2nd"/>
    <property type="match status" value="1"/>
</dbReference>
<dbReference type="SUPFAM" id="SSF82861">
    <property type="entry name" value="Mechanosensitive channel protein MscS (YggB), transmembrane region"/>
    <property type="match status" value="1"/>
</dbReference>
<feature type="transmembrane region" description="Helical" evidence="6">
    <location>
        <begin position="119"/>
        <end position="143"/>
    </location>
</feature>
<dbReference type="InterPro" id="IPR011014">
    <property type="entry name" value="MscS_channel_TM-2"/>
</dbReference>
<dbReference type="SUPFAM" id="SSF50182">
    <property type="entry name" value="Sm-like ribonucleoproteins"/>
    <property type="match status" value="1"/>
</dbReference>
<dbReference type="Gene3D" id="1.10.287.1260">
    <property type="match status" value="1"/>
</dbReference>
<comment type="caution">
    <text evidence="8">The sequence shown here is derived from an EMBL/GenBank/DDBJ whole genome shotgun (WGS) entry which is preliminary data.</text>
</comment>
<evidence type="ECO:0000256" key="5">
    <source>
        <dbReference type="ARBA" id="ARBA00023136"/>
    </source>
</evidence>
<keyword evidence="9" id="KW-1185">Reference proteome</keyword>
<keyword evidence="4 6" id="KW-1133">Transmembrane helix</keyword>
<name>A0ABW4JIN7_9BACL</name>
<comment type="subcellular location">
    <subcellularLocation>
        <location evidence="1">Membrane</location>
        <topology evidence="1">Multi-pass membrane protein</topology>
    </subcellularLocation>
</comment>
<evidence type="ECO:0000313" key="8">
    <source>
        <dbReference type="EMBL" id="MFD1675606.1"/>
    </source>
</evidence>
<dbReference type="InterPro" id="IPR010920">
    <property type="entry name" value="LSM_dom_sf"/>
</dbReference>
<dbReference type="Proteomes" id="UP001597079">
    <property type="component" value="Unassembled WGS sequence"/>
</dbReference>
<evidence type="ECO:0000259" key="7">
    <source>
        <dbReference type="Pfam" id="PF00924"/>
    </source>
</evidence>
<evidence type="ECO:0000256" key="2">
    <source>
        <dbReference type="ARBA" id="ARBA00008017"/>
    </source>
</evidence>
<feature type="transmembrane region" description="Helical" evidence="6">
    <location>
        <begin position="49"/>
        <end position="66"/>
    </location>
</feature>
<dbReference type="Gene3D" id="2.30.30.60">
    <property type="match status" value="1"/>
</dbReference>
<evidence type="ECO:0000256" key="1">
    <source>
        <dbReference type="ARBA" id="ARBA00004141"/>
    </source>
</evidence>
<keyword evidence="5 6" id="KW-0472">Membrane</keyword>
<gene>
    <name evidence="8" type="ORF">ACFSB2_12965</name>
</gene>
<organism evidence="8 9">
    <name type="scientific">Alicyclobacillus fodiniaquatilis</name>
    <dbReference type="NCBI Taxonomy" id="1661150"/>
    <lineage>
        <taxon>Bacteria</taxon>
        <taxon>Bacillati</taxon>
        <taxon>Bacillota</taxon>
        <taxon>Bacilli</taxon>
        <taxon>Bacillales</taxon>
        <taxon>Alicyclobacillaceae</taxon>
        <taxon>Alicyclobacillus</taxon>
    </lineage>
</organism>
<keyword evidence="3 6" id="KW-0812">Transmembrane</keyword>
<comment type="similarity">
    <text evidence="2">Belongs to the MscS (TC 1.A.23) family.</text>
</comment>
<feature type="transmembrane region" description="Helical" evidence="6">
    <location>
        <begin position="12"/>
        <end position="29"/>
    </location>
</feature>
<dbReference type="PANTHER" id="PTHR30221">
    <property type="entry name" value="SMALL-CONDUCTANCE MECHANOSENSITIVE CHANNEL"/>
    <property type="match status" value="1"/>
</dbReference>
<dbReference type="EMBL" id="JBHUCX010000031">
    <property type="protein sequence ID" value="MFD1675606.1"/>
    <property type="molecule type" value="Genomic_DNA"/>
</dbReference>
<dbReference type="RefSeq" id="WP_377943491.1">
    <property type="nucleotide sequence ID" value="NZ_JBHUCX010000031.1"/>
</dbReference>